<dbReference type="NCBIfam" id="TIGR00241">
    <property type="entry name" value="CoA_E_activ"/>
    <property type="match status" value="1"/>
</dbReference>
<organism evidence="7 8">
    <name type="scientific">Candidatus Fimiplasma intestinipullorum</name>
    <dbReference type="NCBI Taxonomy" id="2840825"/>
    <lineage>
        <taxon>Bacteria</taxon>
        <taxon>Bacillati</taxon>
        <taxon>Bacillota</taxon>
        <taxon>Clostridia</taxon>
        <taxon>Eubacteriales</taxon>
        <taxon>Candidatus Fimiplasma</taxon>
    </lineage>
</organism>
<dbReference type="InterPro" id="IPR043129">
    <property type="entry name" value="ATPase_NBD"/>
</dbReference>
<dbReference type="CDD" id="cd24034">
    <property type="entry name" value="ASKHA_NBD_O66634-like_rpt1"/>
    <property type="match status" value="1"/>
</dbReference>
<dbReference type="InterPro" id="IPR002731">
    <property type="entry name" value="ATPase_BadF"/>
</dbReference>
<dbReference type="Pfam" id="PF09989">
    <property type="entry name" value="DUF2229"/>
    <property type="match status" value="1"/>
</dbReference>
<dbReference type="GO" id="GO:0051536">
    <property type="term" value="F:iron-sulfur cluster binding"/>
    <property type="evidence" value="ECO:0007669"/>
    <property type="project" value="UniProtKB-KW"/>
</dbReference>
<evidence type="ECO:0000259" key="6">
    <source>
        <dbReference type="Pfam" id="PF09989"/>
    </source>
</evidence>
<feature type="domain" description="DUF2229" evidence="6">
    <location>
        <begin position="663"/>
        <end position="878"/>
    </location>
</feature>
<name>A0A9D1L044_9FIRM</name>
<dbReference type="Gene3D" id="3.30.420.40">
    <property type="match status" value="4"/>
</dbReference>
<dbReference type="InterPro" id="IPR008275">
    <property type="entry name" value="CoA_E_activase_dom"/>
</dbReference>
<dbReference type="EMBL" id="DVMJ01000041">
    <property type="protein sequence ID" value="HIU13389.1"/>
    <property type="molecule type" value="Genomic_DNA"/>
</dbReference>
<evidence type="ECO:0000313" key="7">
    <source>
        <dbReference type="EMBL" id="HIU13389.1"/>
    </source>
</evidence>
<sequence>MVMNVGLDIGSTTIKCVVINEAKEIVYQSYERHKSRVREMALEKLQELKDLLAGETIHLSITGSAGMGISQTAGFPFVQEVFAGAFAIRDRLNNVDIEIELGGEDAKIVYFQGAIEERMNSSCAGGTGAFIDQMATLLNVDIDTFDEMSLKAERLYPIASRCGVFAKTDVQPLINQGAKKEDIAASIYQAVVDQTISGLAQGRPLKGKIVFLGGPLTFLKGLRRRFVETLDLDEEHALFPEGGQYYVALGAAIHAGMQKESYTYDEVIRRLQLAMQTKEDIATLKPLFKDQAEYDEFIKRHQADDVAYNDLSTYEGKAYIGIDAGSTTTKIVVLDEDCRILYQHYQSNHGNPVEVIKQQLTHIYELAPQLKIGGSAVTGYGEDLIRSGFRVDDGLVETQAHYEAARYFNADVDFILDIGGQDMKCFKIKDHAIEDIILNEACSSGCGSFLETFAISLGVSIEDFAKKALFAKHPVELGSRCTVFMNSSVKQAQKNGATVEDISAGLAFSVVKNALYKVIRLKNKDEIGKEIVVQGGTFLNDAVLRAFELELGHEVIRPSIAGLMGAFGAALYTMKRHHETSSLLSYEEVKDLTHQAKPVMCQGCNNHCHLTLNIFPNGRRQIAGNRCDKPVSGKAKTVELPNLYTYKYDLLMSYPDITDRKVTIGIPVALNMFENLPFWYAFFDSLGYGILKSGKTSKKMYIKGQQHIPSDTVCYPAKIVHGHIAELVDRKVDYIFYPCMTYNFDEKISDNHFNCPVVAYYPELIDANMDVDHFLYPYISLNDQASFEKHIYTYLRQAGFKVSRKGIHEATNKGYAEYARYQEQVNLYAYKAMQFARANHKKMVVLAGRPYHVDPFIHHGISDLLESLGLVVLSEDSLAHFVGYEKRDVINQWTYHARMYNAARVVGQNPDMELIQLVSFGCGIDAITSDEVRAILQSYGRLYTQIKIDEISNLGAVRIRIRSLLAAMKEREENDESSTVY</sequence>
<evidence type="ECO:0000256" key="2">
    <source>
        <dbReference type="ARBA" id="ARBA00022723"/>
    </source>
</evidence>
<dbReference type="SUPFAM" id="SSF53067">
    <property type="entry name" value="Actin-like ATPase domain"/>
    <property type="match status" value="2"/>
</dbReference>
<dbReference type="PANTHER" id="PTHR32329:SF4">
    <property type="entry name" value="ACTIVATOR OF 2-HYDROXYACYL-COA DEHYDRATASE"/>
    <property type="match status" value="1"/>
</dbReference>
<keyword evidence="3" id="KW-0408">Iron</keyword>
<evidence type="ECO:0000313" key="8">
    <source>
        <dbReference type="Proteomes" id="UP000824175"/>
    </source>
</evidence>
<comment type="caution">
    <text evidence="7">The sequence shown here is derived from an EMBL/GenBank/DDBJ whole genome shotgun (WGS) entry which is preliminary data.</text>
</comment>
<protein>
    <submittedName>
        <fullName evidence="7">2-hydroxyacyl-CoA dehydratase</fullName>
    </submittedName>
</protein>
<reference evidence="7" key="1">
    <citation type="submission" date="2020-10" db="EMBL/GenBank/DDBJ databases">
        <authorList>
            <person name="Gilroy R."/>
        </authorList>
    </citation>
    <scope>NUCLEOTIDE SEQUENCE</scope>
    <source>
        <strain evidence="7">CHK195-11698</strain>
    </source>
</reference>
<keyword evidence="4" id="KW-0411">Iron-sulfur</keyword>
<dbReference type="GO" id="GO:0046872">
    <property type="term" value="F:metal ion binding"/>
    <property type="evidence" value="ECO:0007669"/>
    <property type="project" value="UniProtKB-KW"/>
</dbReference>
<dbReference type="PANTHER" id="PTHR32329">
    <property type="entry name" value="BIFUNCTIONAL PROTEIN [INCLUDES 2-HYDROXYACYL-COA DEHYDRATASE (N-TER) AND ITS ACTIVATOR DOMAIN (C_TERM)-RELATED"/>
    <property type="match status" value="1"/>
</dbReference>
<dbReference type="AlphaFoldDB" id="A0A9D1L044"/>
<feature type="domain" description="ATPase BadF/BadG/BcrA/BcrD type" evidence="5">
    <location>
        <begin position="5"/>
        <end position="254"/>
    </location>
</feature>
<dbReference type="InterPro" id="IPR051805">
    <property type="entry name" value="Dehydratase_Activator_Redct"/>
</dbReference>
<gene>
    <name evidence="7" type="ORF">IAD15_04895</name>
</gene>
<evidence type="ECO:0000256" key="4">
    <source>
        <dbReference type="ARBA" id="ARBA00023014"/>
    </source>
</evidence>
<dbReference type="InterPro" id="IPR018709">
    <property type="entry name" value="CoA_activase_DUF2229"/>
</dbReference>
<feature type="domain" description="ATPase BadF/BadG/BcrA/BcrD type" evidence="5">
    <location>
        <begin position="320"/>
        <end position="572"/>
    </location>
</feature>
<reference evidence="7" key="2">
    <citation type="journal article" date="2021" name="PeerJ">
        <title>Extensive microbial diversity within the chicken gut microbiome revealed by metagenomics and culture.</title>
        <authorList>
            <person name="Gilroy R."/>
            <person name="Ravi A."/>
            <person name="Getino M."/>
            <person name="Pursley I."/>
            <person name="Horton D.L."/>
            <person name="Alikhan N.F."/>
            <person name="Baker D."/>
            <person name="Gharbi K."/>
            <person name="Hall N."/>
            <person name="Watson M."/>
            <person name="Adriaenssens E.M."/>
            <person name="Foster-Nyarko E."/>
            <person name="Jarju S."/>
            <person name="Secka A."/>
            <person name="Antonio M."/>
            <person name="Oren A."/>
            <person name="Chaudhuri R.R."/>
            <person name="La Ragione R."/>
            <person name="Hildebrand F."/>
            <person name="Pallen M.J."/>
        </authorList>
    </citation>
    <scope>NUCLEOTIDE SEQUENCE</scope>
    <source>
        <strain evidence="7">CHK195-11698</strain>
    </source>
</reference>
<comment type="cofactor">
    <cofactor evidence="1">
        <name>[4Fe-4S] cluster</name>
        <dbReference type="ChEBI" id="CHEBI:49883"/>
    </cofactor>
</comment>
<evidence type="ECO:0000256" key="1">
    <source>
        <dbReference type="ARBA" id="ARBA00001966"/>
    </source>
</evidence>
<proteinExistence type="predicted"/>
<evidence type="ECO:0000256" key="3">
    <source>
        <dbReference type="ARBA" id="ARBA00023004"/>
    </source>
</evidence>
<dbReference type="Proteomes" id="UP000824175">
    <property type="component" value="Unassembled WGS sequence"/>
</dbReference>
<keyword evidence="2" id="KW-0479">Metal-binding</keyword>
<accession>A0A9D1L044</accession>
<dbReference type="Pfam" id="PF01869">
    <property type="entry name" value="BcrAD_BadFG"/>
    <property type="match status" value="2"/>
</dbReference>
<evidence type="ECO:0000259" key="5">
    <source>
        <dbReference type="Pfam" id="PF01869"/>
    </source>
</evidence>
<dbReference type="CDD" id="cd24035">
    <property type="entry name" value="ASKHA_NBD_O66634-like_rpt2"/>
    <property type="match status" value="1"/>
</dbReference>